<evidence type="ECO:0000256" key="1">
    <source>
        <dbReference type="ARBA" id="ARBA00000900"/>
    </source>
</evidence>
<evidence type="ECO:0000313" key="13">
    <source>
        <dbReference type="RefSeq" id="XP_022730914.1"/>
    </source>
</evidence>
<organism evidence="11 14">
    <name type="scientific">Durio zibethinus</name>
    <name type="common">Durian</name>
    <dbReference type="NCBI Taxonomy" id="66656"/>
    <lineage>
        <taxon>Eukaryota</taxon>
        <taxon>Viridiplantae</taxon>
        <taxon>Streptophyta</taxon>
        <taxon>Embryophyta</taxon>
        <taxon>Tracheophyta</taxon>
        <taxon>Spermatophyta</taxon>
        <taxon>Magnoliopsida</taxon>
        <taxon>eudicotyledons</taxon>
        <taxon>Gunneridae</taxon>
        <taxon>Pentapetalae</taxon>
        <taxon>rosids</taxon>
        <taxon>malvids</taxon>
        <taxon>Malvales</taxon>
        <taxon>Malvaceae</taxon>
        <taxon>Helicteroideae</taxon>
        <taxon>Durio</taxon>
    </lineage>
</organism>
<evidence type="ECO:0000256" key="6">
    <source>
        <dbReference type="ARBA" id="ARBA00022786"/>
    </source>
</evidence>
<evidence type="ECO:0000259" key="10">
    <source>
        <dbReference type="PROSITE" id="PS50089"/>
    </source>
</evidence>
<evidence type="ECO:0000256" key="9">
    <source>
        <dbReference type="SAM" id="MobiDB-lite"/>
    </source>
</evidence>
<proteinExistence type="predicted"/>
<keyword evidence="11" id="KW-1185">Reference proteome</keyword>
<dbReference type="SMART" id="SM00184">
    <property type="entry name" value="RING"/>
    <property type="match status" value="1"/>
</dbReference>
<protein>
    <recommendedName>
        <fullName evidence="2">RING-type E3 ubiquitin transferase</fullName>
        <ecNumber evidence="2">2.3.2.27</ecNumber>
    </recommendedName>
</protein>
<evidence type="ECO:0000313" key="11">
    <source>
        <dbReference type="Proteomes" id="UP000515121"/>
    </source>
</evidence>
<evidence type="ECO:0000313" key="14">
    <source>
        <dbReference type="RefSeq" id="XP_022730915.1"/>
    </source>
</evidence>
<dbReference type="FunFam" id="3.30.40.10:FF:000504">
    <property type="entry name" value="E3 ubiquitin-protein ligase arkadia"/>
    <property type="match status" value="1"/>
</dbReference>
<evidence type="ECO:0000256" key="7">
    <source>
        <dbReference type="ARBA" id="ARBA00022833"/>
    </source>
</evidence>
<dbReference type="GO" id="GO:0061630">
    <property type="term" value="F:ubiquitin protein ligase activity"/>
    <property type="evidence" value="ECO:0007669"/>
    <property type="project" value="UniProtKB-EC"/>
</dbReference>
<feature type="region of interest" description="Disordered" evidence="9">
    <location>
        <begin position="118"/>
        <end position="193"/>
    </location>
</feature>
<dbReference type="PANTHER" id="PTHR22937">
    <property type="entry name" value="E3 UBIQUITIN-PROTEIN LIGASE RNF165"/>
    <property type="match status" value="1"/>
</dbReference>
<feature type="compositionally biased region" description="Low complexity" evidence="9">
    <location>
        <begin position="214"/>
        <end position="227"/>
    </location>
</feature>
<dbReference type="RefSeq" id="XP_022730914.1">
    <property type="nucleotide sequence ID" value="XM_022875179.1"/>
</dbReference>
<evidence type="ECO:0000256" key="4">
    <source>
        <dbReference type="ARBA" id="ARBA00022723"/>
    </source>
</evidence>
<evidence type="ECO:0000256" key="2">
    <source>
        <dbReference type="ARBA" id="ARBA00012483"/>
    </source>
</evidence>
<evidence type="ECO:0000256" key="3">
    <source>
        <dbReference type="ARBA" id="ARBA00022679"/>
    </source>
</evidence>
<accession>A0A6P5XRT5</accession>
<feature type="compositionally biased region" description="Polar residues" evidence="9">
    <location>
        <begin position="288"/>
        <end position="314"/>
    </location>
</feature>
<keyword evidence="4" id="KW-0479">Metal-binding</keyword>
<feature type="compositionally biased region" description="Polar residues" evidence="9">
    <location>
        <begin position="260"/>
        <end position="280"/>
    </location>
</feature>
<dbReference type="KEGG" id="dzi:111285635"/>
<feature type="compositionally biased region" description="Basic and acidic residues" evidence="9">
    <location>
        <begin position="228"/>
        <end position="241"/>
    </location>
</feature>
<dbReference type="RefSeq" id="XP_022730913.1">
    <property type="nucleotide sequence ID" value="XM_022875178.1"/>
</dbReference>
<dbReference type="RefSeq" id="XP_022730915.1">
    <property type="nucleotide sequence ID" value="XM_022875180.1"/>
</dbReference>
<dbReference type="Proteomes" id="UP000515121">
    <property type="component" value="Unplaced"/>
</dbReference>
<dbReference type="Pfam" id="PF13639">
    <property type="entry name" value="zf-RING_2"/>
    <property type="match status" value="1"/>
</dbReference>
<dbReference type="SUPFAM" id="SSF57850">
    <property type="entry name" value="RING/U-box"/>
    <property type="match status" value="1"/>
</dbReference>
<feature type="domain" description="RING-type" evidence="10">
    <location>
        <begin position="496"/>
        <end position="537"/>
    </location>
</feature>
<feature type="region of interest" description="Disordered" evidence="9">
    <location>
        <begin position="214"/>
        <end position="314"/>
    </location>
</feature>
<dbReference type="AlphaFoldDB" id="A0A6P5XRT5"/>
<gene>
    <name evidence="12 13 14" type="primary">LOC111285635</name>
</gene>
<dbReference type="OrthoDB" id="8062037at2759"/>
<feature type="compositionally biased region" description="Low complexity" evidence="9">
    <location>
        <begin position="64"/>
        <end position="82"/>
    </location>
</feature>
<keyword evidence="6" id="KW-0833">Ubl conjugation pathway</keyword>
<dbReference type="InterPro" id="IPR001841">
    <property type="entry name" value="Znf_RING"/>
</dbReference>
<evidence type="ECO:0000256" key="5">
    <source>
        <dbReference type="ARBA" id="ARBA00022771"/>
    </source>
</evidence>
<name>A0A6P5XRT5_DURZI</name>
<dbReference type="GO" id="GO:0008270">
    <property type="term" value="F:zinc ion binding"/>
    <property type="evidence" value="ECO:0007669"/>
    <property type="project" value="UniProtKB-KW"/>
</dbReference>
<keyword evidence="3" id="KW-0808">Transferase</keyword>
<dbReference type="Gene3D" id="3.30.40.10">
    <property type="entry name" value="Zinc/RING finger domain, C3HC4 (zinc finger)"/>
    <property type="match status" value="1"/>
</dbReference>
<dbReference type="PROSITE" id="PS50089">
    <property type="entry name" value="ZF_RING_2"/>
    <property type="match status" value="1"/>
</dbReference>
<evidence type="ECO:0000313" key="12">
    <source>
        <dbReference type="RefSeq" id="XP_022730913.1"/>
    </source>
</evidence>
<dbReference type="InterPro" id="IPR013083">
    <property type="entry name" value="Znf_RING/FYVE/PHD"/>
</dbReference>
<dbReference type="InterPro" id="IPR045191">
    <property type="entry name" value="MBR1/2-like"/>
</dbReference>
<keyword evidence="5 8" id="KW-0863">Zinc-finger</keyword>
<sequence>MDGYTGKRAVDELVIRSKGSGLILKDHGNNRERNAQFCNRIGCSGRLNSTKGIPNGCSEKAKSSKPSYRPSSSGKEIIGSSSRVYTAVSNNRKSSKNLQKKPSFQLETDSCETISVHDEPEVSELVSPPGKIQRGLQPESEDADSREVTVMEVGSSSVASNTRQRRNFIQRSGSGNQDTRASPSVTLASRSASQATYANTSRYGLRNLRCNSISDVDPSGCSSSDSSLSRRKDTVKKRNSDGDGSSSSRGKKLSGLSLEGRNNSSNHGVSISDSRQTRNWPPNRDSGVASSVRTRRSNSSYGRGRLSNQANGNSLTLNECPEVIPQVPQSDIPIDLNGPVSTETASMLSSSYGRPGSISESLLSIMPSSPSEVGINRSAVNRGSFRRYNMDGIAEVLLALERIEQDEELTYEQLLVLETSLFLNGLNFYDQHRDMRLDIDDMSYEELLALEERMGTVSTALSEEAMSKCLKKSIYEATSSEDANVSCDGEKDDVKCSICQEEYVTGDELGRLQCEHRYHVACAQQWLRVKNWCPICKASAEPTVRASEEVWDCIKLE</sequence>
<evidence type="ECO:0000256" key="8">
    <source>
        <dbReference type="PROSITE-ProRule" id="PRU00175"/>
    </source>
</evidence>
<dbReference type="PANTHER" id="PTHR22937:SF136">
    <property type="entry name" value="RING-TYPE E3 UBIQUITIN TRANSFERASE"/>
    <property type="match status" value="1"/>
</dbReference>
<comment type="catalytic activity">
    <reaction evidence="1">
        <text>S-ubiquitinyl-[E2 ubiquitin-conjugating enzyme]-L-cysteine + [acceptor protein]-L-lysine = [E2 ubiquitin-conjugating enzyme]-L-cysteine + N(6)-ubiquitinyl-[acceptor protein]-L-lysine.</text>
        <dbReference type="EC" id="2.3.2.27"/>
    </reaction>
</comment>
<feature type="compositionally biased region" description="Polar residues" evidence="9">
    <location>
        <begin position="169"/>
        <end position="193"/>
    </location>
</feature>
<reference evidence="12 13" key="1">
    <citation type="submission" date="2025-04" db="UniProtKB">
        <authorList>
            <consortium name="RefSeq"/>
        </authorList>
    </citation>
    <scope>IDENTIFICATION</scope>
    <source>
        <tissue evidence="12 13">Fruit stalk</tissue>
    </source>
</reference>
<feature type="compositionally biased region" description="Low complexity" evidence="9">
    <location>
        <begin position="242"/>
        <end position="257"/>
    </location>
</feature>
<keyword evidence="7" id="KW-0862">Zinc</keyword>
<dbReference type="GeneID" id="111285635"/>
<dbReference type="EC" id="2.3.2.27" evidence="2"/>
<feature type="region of interest" description="Disordered" evidence="9">
    <location>
        <begin position="52"/>
        <end position="83"/>
    </location>
</feature>